<dbReference type="Pfam" id="PF18029">
    <property type="entry name" value="Glyoxalase_6"/>
    <property type="match status" value="1"/>
</dbReference>
<dbReference type="SUPFAM" id="SSF54593">
    <property type="entry name" value="Glyoxalase/Bleomycin resistance protein/Dihydroxybiphenyl dioxygenase"/>
    <property type="match status" value="2"/>
</dbReference>
<keyword evidence="3" id="KW-1185">Reference proteome</keyword>
<name>A0A0W7XAB1_9ACTN</name>
<dbReference type="PROSITE" id="PS51819">
    <property type="entry name" value="VOC"/>
    <property type="match status" value="2"/>
</dbReference>
<gene>
    <name evidence="2" type="ORF">AT728_03650</name>
</gene>
<dbReference type="EMBL" id="LOCL01000026">
    <property type="protein sequence ID" value="KUF19491.1"/>
    <property type="molecule type" value="Genomic_DNA"/>
</dbReference>
<organism evidence="2 3">
    <name type="scientific">Streptomyces silvensis</name>
    <dbReference type="NCBI Taxonomy" id="1765722"/>
    <lineage>
        <taxon>Bacteria</taxon>
        <taxon>Bacillati</taxon>
        <taxon>Actinomycetota</taxon>
        <taxon>Actinomycetes</taxon>
        <taxon>Kitasatosporales</taxon>
        <taxon>Streptomycetaceae</taxon>
        <taxon>Streptomyces</taxon>
    </lineage>
</organism>
<evidence type="ECO:0000259" key="1">
    <source>
        <dbReference type="PROSITE" id="PS51819"/>
    </source>
</evidence>
<evidence type="ECO:0000313" key="3">
    <source>
        <dbReference type="Proteomes" id="UP000054804"/>
    </source>
</evidence>
<dbReference type="RefSeq" id="WP_058845996.1">
    <property type="nucleotide sequence ID" value="NZ_LOCL01000026.1"/>
</dbReference>
<sequence length="264" mass="27584">MLSTDFVPGAPNWLDLGVPDADAAVTYYSAVFGWQYRPAGPEGGYGFFVQDGRNVAGVGPLTEEGASAAWTLYFHTPDADASAKTVEQAGGSVRVEPGDVFDFGRMGQFTDPAGADFAVWQPTGSKGVEVAGAPGSLAWVELFTTDAAMAKAFYRTVFDWQCTDVPMDPGLTYTVLTPAGRGEEHAHGGLTELSPQNVAEGARPEWHPYFEVADCDASHAKAVEAGGAALVPPTDVEGIGRLAILADPWGAPFAVIKSVVPGAS</sequence>
<dbReference type="CDD" id="cd07247">
    <property type="entry name" value="SgaA_N_like"/>
    <property type="match status" value="2"/>
</dbReference>
<accession>A0A0W7XAB1</accession>
<evidence type="ECO:0000313" key="2">
    <source>
        <dbReference type="EMBL" id="KUF19491.1"/>
    </source>
</evidence>
<dbReference type="AlphaFoldDB" id="A0A0W7XAB1"/>
<dbReference type="Proteomes" id="UP000054804">
    <property type="component" value="Unassembled WGS sequence"/>
</dbReference>
<dbReference type="Gene3D" id="3.10.180.10">
    <property type="entry name" value="2,3-Dihydroxybiphenyl 1,2-Dioxygenase, domain 1"/>
    <property type="match status" value="2"/>
</dbReference>
<proteinExistence type="predicted"/>
<protein>
    <submittedName>
        <fullName evidence="2">Hydroxylase</fullName>
    </submittedName>
</protein>
<feature type="domain" description="VOC" evidence="1">
    <location>
        <begin position="10"/>
        <end position="122"/>
    </location>
</feature>
<dbReference type="InterPro" id="IPR037523">
    <property type="entry name" value="VOC_core"/>
</dbReference>
<reference evidence="2 3" key="1">
    <citation type="submission" date="2015-12" db="EMBL/GenBank/DDBJ databases">
        <title>Draft genome sequence of Streptomyces silvensis ATCC 53525, a producer of novel hormone antagonists.</title>
        <authorList>
            <person name="Johnston C.W."/>
            <person name="Li Y."/>
            <person name="Magarvey N.A."/>
        </authorList>
    </citation>
    <scope>NUCLEOTIDE SEQUENCE [LARGE SCALE GENOMIC DNA]</scope>
    <source>
        <strain evidence="2 3">ATCC 53525</strain>
    </source>
</reference>
<dbReference type="InterPro" id="IPR052164">
    <property type="entry name" value="Anthracycline_SecMetBiosynth"/>
</dbReference>
<feature type="domain" description="VOC" evidence="1">
    <location>
        <begin position="136"/>
        <end position="258"/>
    </location>
</feature>
<dbReference type="Pfam" id="PF00903">
    <property type="entry name" value="Glyoxalase"/>
    <property type="match status" value="1"/>
</dbReference>
<dbReference type="PANTHER" id="PTHR33993:SF10">
    <property type="entry name" value="CONSERVED PROTEIN"/>
    <property type="match status" value="1"/>
</dbReference>
<dbReference type="InterPro" id="IPR041581">
    <property type="entry name" value="Glyoxalase_6"/>
</dbReference>
<dbReference type="OrthoDB" id="9793039at2"/>
<dbReference type="PANTHER" id="PTHR33993">
    <property type="entry name" value="GLYOXALASE-RELATED"/>
    <property type="match status" value="1"/>
</dbReference>
<dbReference type="InterPro" id="IPR029068">
    <property type="entry name" value="Glyas_Bleomycin-R_OHBP_Dase"/>
</dbReference>
<dbReference type="InterPro" id="IPR004360">
    <property type="entry name" value="Glyas_Fos-R_dOase_dom"/>
</dbReference>
<comment type="caution">
    <text evidence="2">The sequence shown here is derived from an EMBL/GenBank/DDBJ whole genome shotgun (WGS) entry which is preliminary data.</text>
</comment>